<evidence type="ECO:0000313" key="6">
    <source>
        <dbReference type="Proteomes" id="UP001221838"/>
    </source>
</evidence>
<evidence type="ECO:0000256" key="3">
    <source>
        <dbReference type="SAM" id="SignalP"/>
    </source>
</evidence>
<name>A0ABT5D419_9BACT</name>
<keyword evidence="2" id="KW-1133">Transmembrane helix</keyword>
<sequence>MPQRNCSAPLVLLLLSACATMDPSLGEWEEPSPRFANLQRAAQYPWTDSGNCVVREASNEWPILAERCFRVLERDRVRFRDVTGKCAVASAPAAAAVPAAVALCVFASPAIVTGAVVVIGAVVVAAAIQEGIDAYKRDAARERAKPKAQTRAASAQEPVAKREPKPEGLGRDWLPPVTSDSSERPECRPVPVPHAGGNDPHNDCADLLPQNDFQGWDVLVNGKQFDALVLATRTLWDIKTDNFEKHNQHSQQFFARVKLSELQREKRLAEACGYRFFVGVRSVAHKAAIKRLDPNLDVVVMDWC</sequence>
<feature type="transmembrane region" description="Helical" evidence="2">
    <location>
        <begin position="100"/>
        <end position="128"/>
    </location>
</feature>
<accession>A0ABT5D419</accession>
<protein>
    <submittedName>
        <fullName evidence="5">DUF6310 domain-containing protein</fullName>
    </submittedName>
</protein>
<dbReference type="PROSITE" id="PS51257">
    <property type="entry name" value="PROKAR_LIPOPROTEIN"/>
    <property type="match status" value="1"/>
</dbReference>
<evidence type="ECO:0000259" key="4">
    <source>
        <dbReference type="Pfam" id="PF19829"/>
    </source>
</evidence>
<keyword evidence="2" id="KW-0472">Membrane</keyword>
<feature type="compositionally biased region" description="Basic and acidic residues" evidence="1">
    <location>
        <begin position="159"/>
        <end position="170"/>
    </location>
</feature>
<dbReference type="InterPro" id="IPR046277">
    <property type="entry name" value="DUF6310"/>
</dbReference>
<keyword evidence="6" id="KW-1185">Reference proteome</keyword>
<feature type="chain" id="PRO_5047098178" evidence="3">
    <location>
        <begin position="22"/>
        <end position="304"/>
    </location>
</feature>
<keyword evidence="3" id="KW-0732">Signal</keyword>
<proteinExistence type="predicted"/>
<feature type="signal peptide" evidence="3">
    <location>
        <begin position="1"/>
        <end position="21"/>
    </location>
</feature>
<gene>
    <name evidence="5" type="ORF">POL68_00710</name>
</gene>
<dbReference type="Pfam" id="PF19829">
    <property type="entry name" value="DUF6310"/>
    <property type="match status" value="1"/>
</dbReference>
<evidence type="ECO:0000256" key="1">
    <source>
        <dbReference type="SAM" id="MobiDB-lite"/>
    </source>
</evidence>
<evidence type="ECO:0000313" key="5">
    <source>
        <dbReference type="EMBL" id="MDC0706982.1"/>
    </source>
</evidence>
<reference evidence="5 6" key="1">
    <citation type="submission" date="2022-11" db="EMBL/GenBank/DDBJ databases">
        <title>Minimal conservation of predation-associated metabolite biosynthetic gene clusters underscores biosynthetic potential of Myxococcota including descriptions for ten novel species: Archangium lansinium sp. nov., Myxococcus landrumus sp. nov., Nannocystis bai.</title>
        <authorList>
            <person name="Ahearne A."/>
            <person name="Stevens C."/>
            <person name="Dowd S."/>
        </authorList>
    </citation>
    <scope>NUCLEOTIDE SEQUENCE [LARGE SCALE GENOMIC DNA]</scope>
    <source>
        <strain evidence="5 6">NCWAL01</strain>
    </source>
</reference>
<feature type="domain" description="DUF6310" evidence="4">
    <location>
        <begin position="181"/>
        <end position="304"/>
    </location>
</feature>
<evidence type="ECO:0000256" key="2">
    <source>
        <dbReference type="SAM" id="Phobius"/>
    </source>
</evidence>
<keyword evidence="2" id="KW-0812">Transmembrane</keyword>
<dbReference type="EMBL" id="JAQNDM010000001">
    <property type="protein sequence ID" value="MDC0706982.1"/>
    <property type="molecule type" value="Genomic_DNA"/>
</dbReference>
<organism evidence="5 6">
    <name type="scientific">Stigmatella ashevillensis</name>
    <dbReference type="NCBI Taxonomy" id="2995309"/>
    <lineage>
        <taxon>Bacteria</taxon>
        <taxon>Pseudomonadati</taxon>
        <taxon>Myxococcota</taxon>
        <taxon>Myxococcia</taxon>
        <taxon>Myxococcales</taxon>
        <taxon>Cystobacterineae</taxon>
        <taxon>Archangiaceae</taxon>
        <taxon>Stigmatella</taxon>
    </lineage>
</organism>
<comment type="caution">
    <text evidence="5">The sequence shown here is derived from an EMBL/GenBank/DDBJ whole genome shotgun (WGS) entry which is preliminary data.</text>
</comment>
<dbReference type="Proteomes" id="UP001221838">
    <property type="component" value="Unassembled WGS sequence"/>
</dbReference>
<feature type="region of interest" description="Disordered" evidence="1">
    <location>
        <begin position="141"/>
        <end position="203"/>
    </location>
</feature>